<evidence type="ECO:0000313" key="2">
    <source>
        <dbReference type="Proteomes" id="UP001431902"/>
    </source>
</evidence>
<accession>A0ABT6X7Z0</accession>
<reference evidence="1" key="1">
    <citation type="submission" date="2023-05" db="EMBL/GenBank/DDBJ databases">
        <title>Limnohabitans sp. strain HM2-2 Genome sequencing and assembly.</title>
        <authorList>
            <person name="Jung Y."/>
        </authorList>
    </citation>
    <scope>NUCLEOTIDE SEQUENCE</scope>
    <source>
        <strain evidence="1">HM2-2</strain>
    </source>
</reference>
<evidence type="ECO:0000313" key="1">
    <source>
        <dbReference type="EMBL" id="MDI9234249.1"/>
    </source>
</evidence>
<dbReference type="RefSeq" id="WP_283224629.1">
    <property type="nucleotide sequence ID" value="NZ_JASGBH010000007.1"/>
</dbReference>
<keyword evidence="2" id="KW-1185">Reference proteome</keyword>
<protein>
    <recommendedName>
        <fullName evidence="3">HEPN AbiU2-like domain-containing protein</fullName>
    </recommendedName>
</protein>
<name>A0ABT6X7Z0_9BURK</name>
<dbReference type="Proteomes" id="UP001431902">
    <property type="component" value="Unassembled WGS sequence"/>
</dbReference>
<sequence length="272" mass="31154">MKEVSSGVVVESRMEHRPVPKHWGESELTKFLAHLEQQILASFAGLPEWFDILIRIDQSVTEKAPTFFHEIDPPRRTSVKLFMRCFGTYRAAVRLSVSGQLFEATVLMRSLLECAVYAWVCSVSDVHRRAWEERGDGEEGRKMSRKLFQWRDLLSLLEGANKDLAARISEMYDQLIDYGAHPNVDGLALSSDVKHLGHDKYEIITVFAHGREAVLLAILDLLRCMHYVCQLLFMVIKERLQILGLDAEFLKTSELIHELIGKLEAEQKMKVA</sequence>
<evidence type="ECO:0008006" key="3">
    <source>
        <dbReference type="Google" id="ProtNLM"/>
    </source>
</evidence>
<dbReference type="EMBL" id="JASGBH010000007">
    <property type="protein sequence ID" value="MDI9234249.1"/>
    <property type="molecule type" value="Genomic_DNA"/>
</dbReference>
<comment type="caution">
    <text evidence="1">The sequence shown here is derived from an EMBL/GenBank/DDBJ whole genome shotgun (WGS) entry which is preliminary data.</text>
</comment>
<gene>
    <name evidence="1" type="ORF">QLQ16_10415</name>
</gene>
<proteinExistence type="predicted"/>
<organism evidence="1 2">
    <name type="scientific">Limnohabitans lacus</name>
    <dbReference type="NCBI Taxonomy" id="3045173"/>
    <lineage>
        <taxon>Bacteria</taxon>
        <taxon>Pseudomonadati</taxon>
        <taxon>Pseudomonadota</taxon>
        <taxon>Betaproteobacteria</taxon>
        <taxon>Burkholderiales</taxon>
        <taxon>Comamonadaceae</taxon>
        <taxon>Limnohabitans</taxon>
    </lineage>
</organism>